<name>A0A9X4G371_ACTEU</name>
<feature type="transmembrane region" description="Helical" evidence="1">
    <location>
        <begin position="74"/>
        <end position="98"/>
    </location>
</feature>
<proteinExistence type="predicted"/>
<gene>
    <name evidence="2" type="ORF">OQ257_03735</name>
</gene>
<keyword evidence="1" id="KW-1133">Transmembrane helix</keyword>
<dbReference type="RefSeq" id="WP_275217477.1">
    <property type="nucleotide sequence ID" value="NZ_JAPHVQ010000002.1"/>
</dbReference>
<keyword evidence="1" id="KW-0812">Transmembrane</keyword>
<dbReference type="Proteomes" id="UP001142444">
    <property type="component" value="Unassembled WGS sequence"/>
</dbReference>
<organism evidence="2 3">
    <name type="scientific">Actinobacillus equuli subsp. equuli</name>
    <dbReference type="NCBI Taxonomy" id="202947"/>
    <lineage>
        <taxon>Bacteria</taxon>
        <taxon>Pseudomonadati</taxon>
        <taxon>Pseudomonadota</taxon>
        <taxon>Gammaproteobacteria</taxon>
        <taxon>Pasteurellales</taxon>
        <taxon>Pasteurellaceae</taxon>
        <taxon>Actinobacillus</taxon>
    </lineage>
</organism>
<dbReference type="AlphaFoldDB" id="A0A9X4G371"/>
<evidence type="ECO:0000256" key="1">
    <source>
        <dbReference type="SAM" id="Phobius"/>
    </source>
</evidence>
<keyword evidence="3" id="KW-1185">Reference proteome</keyword>
<feature type="transmembrane region" description="Helical" evidence="1">
    <location>
        <begin position="311"/>
        <end position="330"/>
    </location>
</feature>
<feature type="transmembrane region" description="Helical" evidence="1">
    <location>
        <begin position="157"/>
        <end position="180"/>
    </location>
</feature>
<sequence length="396" mass="44927">MSALINLFYIYDPWVMHFIRMAFVAGAFSCVLLAYRWYQKRIDGIRVPVDSVAVIFALIALSAVPLLINSTKDFSVLIMYSKTLILFGFGIVIYNLFYSRADKQNQLVNDLKWGIGTQALIGILGLTGIAIFSDIALGTNMSLFLPKFRGSEQEYRLYNITSAAFFQLSAFYLMLLNFMLAYNAKHNNMHGVFVLLILFIGVISGRTFFTFSVLSILLYFKWRYVPYLLLFVAIVLGLAIYLPEHPYVAHALEPVINILSGADRVSSSTDTLMNKHLFLPEIKQILMGDGYYYTPELHYYGGSDSGFIRQILYGGLGYVLVCFAFTAYFVKRIADNWFDGSWKFTLSTLFILSVLNIKADTYAYPGIMLVLLMFLSLFGDKGKQIVLLKRKDGKNV</sequence>
<accession>A0A9X4G371</accession>
<reference evidence="2" key="2">
    <citation type="journal article" date="2023" name="Pathogens">
        <title>Pathological Features and Genomic Characterization of an Actinobacillus equuli subsp. equuli Bearing Unique Virulence-Associated Genes from an Adult Horse with Pleuropneumonia.</title>
        <authorList>
            <person name="Kamali M."/>
            <person name="Carossino M."/>
            <person name="Del Piero F."/>
            <person name="Peak L."/>
            <person name="Mitchell M.S."/>
            <person name="Willette J."/>
            <person name="Baker R."/>
            <person name="Li F."/>
            <person name="Kenez A."/>
            <person name="Balasuriya U.B.R."/>
            <person name="Go Y.Y."/>
        </authorList>
    </citation>
    <scope>NUCLEOTIDE SEQUENCE</scope>
    <source>
        <strain evidence="2">4524</strain>
    </source>
</reference>
<evidence type="ECO:0000313" key="3">
    <source>
        <dbReference type="Proteomes" id="UP001142444"/>
    </source>
</evidence>
<keyword evidence="1" id="KW-0472">Membrane</keyword>
<feature type="transmembrane region" description="Helical" evidence="1">
    <location>
        <begin position="47"/>
        <end position="68"/>
    </location>
</feature>
<feature type="transmembrane region" description="Helical" evidence="1">
    <location>
        <begin position="119"/>
        <end position="137"/>
    </location>
</feature>
<reference evidence="2" key="1">
    <citation type="submission" date="2022-11" db="EMBL/GenBank/DDBJ databases">
        <authorList>
            <person name="Kamali M."/>
            <person name="Peak L."/>
            <person name="Go Y.Y."/>
            <person name="Balasuriya U.B.R."/>
            <person name="Carossino M."/>
        </authorList>
    </citation>
    <scope>NUCLEOTIDE SEQUENCE</scope>
    <source>
        <strain evidence="2">4524</strain>
    </source>
</reference>
<evidence type="ECO:0000313" key="2">
    <source>
        <dbReference type="EMBL" id="MDE8034278.1"/>
    </source>
</evidence>
<protein>
    <submittedName>
        <fullName evidence="2">Uncharacterized protein</fullName>
    </submittedName>
</protein>
<dbReference type="EMBL" id="JAPHVQ010000002">
    <property type="protein sequence ID" value="MDE8034278.1"/>
    <property type="molecule type" value="Genomic_DNA"/>
</dbReference>
<feature type="transmembrane region" description="Helical" evidence="1">
    <location>
        <begin position="14"/>
        <end position="35"/>
    </location>
</feature>
<feature type="transmembrane region" description="Helical" evidence="1">
    <location>
        <begin position="362"/>
        <end position="379"/>
    </location>
</feature>
<comment type="caution">
    <text evidence="2">The sequence shown here is derived from an EMBL/GenBank/DDBJ whole genome shotgun (WGS) entry which is preliminary data.</text>
</comment>
<feature type="transmembrane region" description="Helical" evidence="1">
    <location>
        <begin position="224"/>
        <end position="242"/>
    </location>
</feature>
<feature type="transmembrane region" description="Helical" evidence="1">
    <location>
        <begin position="192"/>
        <end position="218"/>
    </location>
</feature>